<protein>
    <submittedName>
        <fullName evidence="2">Uncharacterized protein</fullName>
    </submittedName>
</protein>
<dbReference type="AlphaFoldDB" id="A0A087UKX9"/>
<evidence type="ECO:0000256" key="1">
    <source>
        <dbReference type="SAM" id="Phobius"/>
    </source>
</evidence>
<dbReference type="Proteomes" id="UP000054359">
    <property type="component" value="Unassembled WGS sequence"/>
</dbReference>
<name>A0A087UKX9_STEMI</name>
<evidence type="ECO:0000313" key="2">
    <source>
        <dbReference type="EMBL" id="KFM78018.1"/>
    </source>
</evidence>
<sequence length="94" mass="11277">MYYNGHILEEICAEYFIIWRLFQRTLRTKLLEFCTFHSLSTLILASYSLLFLGYKHGILAKWGCFRNRLLAKFRICLHQKRVHVHQNMVILTSV</sequence>
<evidence type="ECO:0000313" key="3">
    <source>
        <dbReference type="Proteomes" id="UP000054359"/>
    </source>
</evidence>
<feature type="non-terminal residue" evidence="2">
    <location>
        <position position="94"/>
    </location>
</feature>
<reference evidence="2 3" key="1">
    <citation type="submission" date="2013-11" db="EMBL/GenBank/DDBJ databases">
        <title>Genome sequencing of Stegodyphus mimosarum.</title>
        <authorList>
            <person name="Bechsgaard J."/>
        </authorList>
    </citation>
    <scope>NUCLEOTIDE SEQUENCE [LARGE SCALE GENOMIC DNA]</scope>
</reference>
<organism evidence="2 3">
    <name type="scientific">Stegodyphus mimosarum</name>
    <name type="common">African social velvet spider</name>
    <dbReference type="NCBI Taxonomy" id="407821"/>
    <lineage>
        <taxon>Eukaryota</taxon>
        <taxon>Metazoa</taxon>
        <taxon>Ecdysozoa</taxon>
        <taxon>Arthropoda</taxon>
        <taxon>Chelicerata</taxon>
        <taxon>Arachnida</taxon>
        <taxon>Araneae</taxon>
        <taxon>Araneomorphae</taxon>
        <taxon>Entelegynae</taxon>
        <taxon>Eresoidea</taxon>
        <taxon>Eresidae</taxon>
        <taxon>Stegodyphus</taxon>
    </lineage>
</organism>
<keyword evidence="1" id="KW-1133">Transmembrane helix</keyword>
<accession>A0A087UKX9</accession>
<keyword evidence="1" id="KW-0812">Transmembrane</keyword>
<keyword evidence="3" id="KW-1185">Reference proteome</keyword>
<dbReference type="EMBL" id="KK120314">
    <property type="protein sequence ID" value="KFM78018.1"/>
    <property type="molecule type" value="Genomic_DNA"/>
</dbReference>
<keyword evidence="1" id="KW-0472">Membrane</keyword>
<proteinExistence type="predicted"/>
<feature type="transmembrane region" description="Helical" evidence="1">
    <location>
        <begin position="30"/>
        <end position="52"/>
    </location>
</feature>
<gene>
    <name evidence="2" type="ORF">X975_08937</name>
</gene>